<keyword evidence="4" id="KW-1185">Reference proteome</keyword>
<evidence type="ECO:0000313" key="4">
    <source>
        <dbReference type="Proteomes" id="UP000010552"/>
    </source>
</evidence>
<feature type="transmembrane region" description="Helical" evidence="2">
    <location>
        <begin position="72"/>
        <end position="96"/>
    </location>
</feature>
<organism evidence="3 4">
    <name type="scientific">Pteropus alecto</name>
    <name type="common">Black flying fox</name>
    <dbReference type="NCBI Taxonomy" id="9402"/>
    <lineage>
        <taxon>Eukaryota</taxon>
        <taxon>Metazoa</taxon>
        <taxon>Chordata</taxon>
        <taxon>Craniata</taxon>
        <taxon>Vertebrata</taxon>
        <taxon>Euteleostomi</taxon>
        <taxon>Mammalia</taxon>
        <taxon>Eutheria</taxon>
        <taxon>Laurasiatheria</taxon>
        <taxon>Chiroptera</taxon>
        <taxon>Yinpterochiroptera</taxon>
        <taxon>Pteropodoidea</taxon>
        <taxon>Pteropodidae</taxon>
        <taxon>Pteropodinae</taxon>
        <taxon>Pteropus</taxon>
    </lineage>
</organism>
<protein>
    <submittedName>
        <fullName evidence="3">CDP-diacylglycerol--inositol 3-phosphatidyltransferase</fullName>
    </submittedName>
</protein>
<evidence type="ECO:0000256" key="1">
    <source>
        <dbReference type="SAM" id="MobiDB-lite"/>
    </source>
</evidence>
<keyword evidence="2" id="KW-0812">Transmembrane</keyword>
<keyword evidence="2" id="KW-1133">Transmembrane helix</keyword>
<proteinExistence type="predicted"/>
<name>L5KI11_PTEAL</name>
<dbReference type="AlphaFoldDB" id="L5KI11"/>
<evidence type="ECO:0000313" key="3">
    <source>
        <dbReference type="EMBL" id="ELK10942.1"/>
    </source>
</evidence>
<keyword evidence="2" id="KW-0472">Membrane</keyword>
<feature type="region of interest" description="Disordered" evidence="1">
    <location>
        <begin position="1"/>
        <end position="24"/>
    </location>
</feature>
<sequence>MMAISRDQKASVEDCLGQDPSEPQLSLQHDISSHLSSGLAALFTLCAGNELFYCLLYLFSFSEGPLVGSVGLFRMGLWITAPISLLKSLISVIHLITAARNMAALDAADRAKKK</sequence>
<keyword evidence="3" id="KW-0808">Transferase</keyword>
<dbReference type="STRING" id="9402.L5KI11"/>
<accession>L5KI11</accession>
<feature type="compositionally biased region" description="Basic and acidic residues" evidence="1">
    <location>
        <begin position="1"/>
        <end position="12"/>
    </location>
</feature>
<evidence type="ECO:0000256" key="2">
    <source>
        <dbReference type="SAM" id="Phobius"/>
    </source>
</evidence>
<dbReference type="EMBL" id="KB030715">
    <property type="protein sequence ID" value="ELK10942.1"/>
    <property type="molecule type" value="Genomic_DNA"/>
</dbReference>
<dbReference type="InParanoid" id="L5KI11"/>
<reference evidence="4" key="1">
    <citation type="journal article" date="2013" name="Science">
        <title>Comparative analysis of bat genomes provides insight into the evolution of flight and immunity.</title>
        <authorList>
            <person name="Zhang G."/>
            <person name="Cowled C."/>
            <person name="Shi Z."/>
            <person name="Huang Z."/>
            <person name="Bishop-Lilly K.A."/>
            <person name="Fang X."/>
            <person name="Wynne J.W."/>
            <person name="Xiong Z."/>
            <person name="Baker M.L."/>
            <person name="Zhao W."/>
            <person name="Tachedjian M."/>
            <person name="Zhu Y."/>
            <person name="Zhou P."/>
            <person name="Jiang X."/>
            <person name="Ng J."/>
            <person name="Yang L."/>
            <person name="Wu L."/>
            <person name="Xiao J."/>
            <person name="Feng Y."/>
            <person name="Chen Y."/>
            <person name="Sun X."/>
            <person name="Zhang Y."/>
            <person name="Marsh G.A."/>
            <person name="Crameri G."/>
            <person name="Broder C.C."/>
            <person name="Frey K.G."/>
            <person name="Wang L.F."/>
            <person name="Wang J."/>
        </authorList>
    </citation>
    <scope>NUCLEOTIDE SEQUENCE [LARGE SCALE GENOMIC DNA]</scope>
</reference>
<dbReference type="Proteomes" id="UP000010552">
    <property type="component" value="Unassembled WGS sequence"/>
</dbReference>
<feature type="transmembrane region" description="Helical" evidence="2">
    <location>
        <begin position="39"/>
        <end position="60"/>
    </location>
</feature>
<gene>
    <name evidence="3" type="ORF">PAL_GLEAN10011873</name>
</gene>
<dbReference type="GO" id="GO:0016740">
    <property type="term" value="F:transferase activity"/>
    <property type="evidence" value="ECO:0007669"/>
    <property type="project" value="UniProtKB-KW"/>
</dbReference>